<proteinExistence type="predicted"/>
<dbReference type="Proteomes" id="UP000077552">
    <property type="component" value="Unassembled WGS sequence"/>
</dbReference>
<protein>
    <recommendedName>
        <fullName evidence="3">Endonuclease/exonuclease/phosphatase domain-containing protein</fullName>
    </recommendedName>
</protein>
<evidence type="ECO:0000256" key="1">
    <source>
        <dbReference type="SAM" id="MobiDB-lite"/>
    </source>
</evidence>
<dbReference type="Pfam" id="PF03372">
    <property type="entry name" value="Exo_endo_phos"/>
    <property type="match status" value="1"/>
</dbReference>
<organism evidence="4 5">
    <name type="scientific">Aequorivita soesokkakensis</name>
    <dbReference type="NCBI Taxonomy" id="1385699"/>
    <lineage>
        <taxon>Bacteria</taxon>
        <taxon>Pseudomonadati</taxon>
        <taxon>Bacteroidota</taxon>
        <taxon>Flavobacteriia</taxon>
        <taxon>Flavobacteriales</taxon>
        <taxon>Flavobacteriaceae</taxon>
        <taxon>Aequorivita</taxon>
    </lineage>
</organism>
<evidence type="ECO:0000313" key="5">
    <source>
        <dbReference type="Proteomes" id="UP000077552"/>
    </source>
</evidence>
<gene>
    <name evidence="4" type="ORF">A7A78_11590</name>
</gene>
<feature type="transmembrane region" description="Helical" evidence="2">
    <location>
        <begin position="6"/>
        <end position="24"/>
    </location>
</feature>
<feature type="transmembrane region" description="Helical" evidence="2">
    <location>
        <begin position="56"/>
        <end position="77"/>
    </location>
</feature>
<keyword evidence="2" id="KW-1133">Transmembrane helix</keyword>
<name>A0A1A9LG16_9FLAO</name>
<dbReference type="AlphaFoldDB" id="A0A1A9LG16"/>
<accession>A0A1A9LG16</accession>
<reference evidence="4 5" key="1">
    <citation type="submission" date="2016-05" db="EMBL/GenBank/DDBJ databases">
        <title>Genome sequencing of Vitellibacter soesokkakensis RSSK-12.</title>
        <authorList>
            <person name="Thevarajoo S."/>
            <person name="Selvaratnam C."/>
            <person name="Goh K.M."/>
            <person name="Chan K.-G."/>
            <person name="Chong C.S."/>
        </authorList>
    </citation>
    <scope>NUCLEOTIDE SEQUENCE [LARGE SCALE GENOMIC DNA]</scope>
    <source>
        <strain evidence="4 5">RSSK-12</strain>
    </source>
</reference>
<dbReference type="EMBL" id="LXIE01000011">
    <property type="protein sequence ID" value="OAD91671.1"/>
    <property type="molecule type" value="Genomic_DNA"/>
</dbReference>
<sequence>MVLYILILFFIISPFFPATGNPHWFFRTADFVRLQSLFIQFILLGLFLYFEENFTAFSWILLVALIATILYQLYKVFPYSSLFPRRRSHAASDGNVSILAGNVLQTNSCYPDFLNEVKRFDPDLVLTMESNKDWENCLSEIEKEYPFTVKVPLENFYGMHLYSKKELENVEVKYQIEDDKPSIFFDFPIEGQQPIFFCCLHPAPPSPTENETSKERDAELMLTGKRIRKLDKPTVVCGDMNDVVWSRTTRLFKKMTGMIDPRVGRGFFSTYHAGYFFLRFPLDHLFHTRDLYVEKMVRSKDFGSDHFAMYYEIFHKKKVKTPENPKLNGDEKEEVEELIENGKENQ</sequence>
<feature type="transmembrane region" description="Helical" evidence="2">
    <location>
        <begin position="31"/>
        <end position="50"/>
    </location>
</feature>
<keyword evidence="2" id="KW-0812">Transmembrane</keyword>
<dbReference type="OrthoDB" id="9796594at2"/>
<dbReference type="RefSeq" id="WP_068761519.1">
    <property type="nucleotide sequence ID" value="NZ_LXIE01000011.1"/>
</dbReference>
<evidence type="ECO:0000256" key="2">
    <source>
        <dbReference type="SAM" id="Phobius"/>
    </source>
</evidence>
<dbReference type="STRING" id="1385699.A7A78_11590"/>
<dbReference type="InterPro" id="IPR005135">
    <property type="entry name" value="Endo/exonuclease/phosphatase"/>
</dbReference>
<feature type="domain" description="Endonuclease/exonuclease/phosphatase" evidence="3">
    <location>
        <begin position="113"/>
        <end position="306"/>
    </location>
</feature>
<dbReference type="InterPro" id="IPR036691">
    <property type="entry name" value="Endo/exonu/phosph_ase_sf"/>
</dbReference>
<comment type="caution">
    <text evidence="4">The sequence shown here is derived from an EMBL/GenBank/DDBJ whole genome shotgun (WGS) entry which is preliminary data.</text>
</comment>
<feature type="region of interest" description="Disordered" evidence="1">
    <location>
        <begin position="322"/>
        <end position="346"/>
    </location>
</feature>
<dbReference type="GO" id="GO:0003824">
    <property type="term" value="F:catalytic activity"/>
    <property type="evidence" value="ECO:0007669"/>
    <property type="project" value="InterPro"/>
</dbReference>
<keyword evidence="5" id="KW-1185">Reference proteome</keyword>
<evidence type="ECO:0000259" key="3">
    <source>
        <dbReference type="Pfam" id="PF03372"/>
    </source>
</evidence>
<keyword evidence="2" id="KW-0472">Membrane</keyword>
<dbReference type="Gene3D" id="3.60.10.10">
    <property type="entry name" value="Endonuclease/exonuclease/phosphatase"/>
    <property type="match status" value="1"/>
</dbReference>
<evidence type="ECO:0000313" key="4">
    <source>
        <dbReference type="EMBL" id="OAD91671.1"/>
    </source>
</evidence>
<dbReference type="SUPFAM" id="SSF56219">
    <property type="entry name" value="DNase I-like"/>
    <property type="match status" value="1"/>
</dbReference>